<organism evidence="2 3">
    <name type="scientific">Sulfobacillus acidophilus</name>
    <dbReference type="NCBI Taxonomy" id="53633"/>
    <lineage>
        <taxon>Bacteria</taxon>
        <taxon>Bacillati</taxon>
        <taxon>Bacillota</taxon>
        <taxon>Clostridia</taxon>
        <taxon>Eubacteriales</taxon>
        <taxon>Clostridiales Family XVII. Incertae Sedis</taxon>
        <taxon>Sulfobacillus</taxon>
    </lineage>
</organism>
<dbReference type="PANTHER" id="PTHR43433">
    <property type="entry name" value="HYDROLASE, ALPHA/BETA FOLD FAMILY PROTEIN"/>
    <property type="match status" value="1"/>
</dbReference>
<reference evidence="2 3" key="1">
    <citation type="journal article" date="2014" name="BMC Genomics">
        <title>Comparison of environmental and isolate Sulfobacillus genomes reveals diverse carbon, sulfur, nitrogen, and hydrogen metabolisms.</title>
        <authorList>
            <person name="Justice N.B."/>
            <person name="Norman A."/>
            <person name="Brown C.T."/>
            <person name="Singh A."/>
            <person name="Thomas B.C."/>
            <person name="Banfield J.F."/>
        </authorList>
    </citation>
    <scope>NUCLEOTIDE SEQUENCE [LARGE SCALE GENOMIC DNA]</scope>
    <source>
        <strain evidence="2">AMDSBA3</strain>
    </source>
</reference>
<dbReference type="Pfam" id="PF00561">
    <property type="entry name" value="Abhydrolase_1"/>
    <property type="match status" value="1"/>
</dbReference>
<gene>
    <name evidence="2" type="ORF">C7B45_05905</name>
</gene>
<dbReference type="GO" id="GO:0016787">
    <property type="term" value="F:hydrolase activity"/>
    <property type="evidence" value="ECO:0007669"/>
    <property type="project" value="UniProtKB-KW"/>
</dbReference>
<evidence type="ECO:0000313" key="2">
    <source>
        <dbReference type="EMBL" id="PSR22730.1"/>
    </source>
</evidence>
<dbReference type="EMBL" id="PXYV01000013">
    <property type="protein sequence ID" value="PSR22730.1"/>
    <property type="molecule type" value="Genomic_DNA"/>
</dbReference>
<dbReference type="InterPro" id="IPR029058">
    <property type="entry name" value="AB_hydrolase_fold"/>
</dbReference>
<accession>A0A2T2WKI1</accession>
<dbReference type="SUPFAM" id="SSF53474">
    <property type="entry name" value="alpha/beta-Hydrolases"/>
    <property type="match status" value="1"/>
</dbReference>
<protein>
    <submittedName>
        <fullName evidence="2">Alpha/beta hydrolase</fullName>
    </submittedName>
</protein>
<dbReference type="Gene3D" id="3.40.50.1820">
    <property type="entry name" value="alpha/beta hydrolase"/>
    <property type="match status" value="1"/>
</dbReference>
<comment type="caution">
    <text evidence="2">The sequence shown here is derived from an EMBL/GenBank/DDBJ whole genome shotgun (WGS) entry which is preliminary data.</text>
</comment>
<dbReference type="InterPro" id="IPR000073">
    <property type="entry name" value="AB_hydrolase_1"/>
</dbReference>
<evidence type="ECO:0000313" key="3">
    <source>
        <dbReference type="Proteomes" id="UP000241848"/>
    </source>
</evidence>
<feature type="domain" description="AB hydrolase-1" evidence="1">
    <location>
        <begin position="48"/>
        <end position="294"/>
    </location>
</feature>
<name>A0A2T2WKI1_9FIRM</name>
<dbReference type="Proteomes" id="UP000241848">
    <property type="component" value="Unassembled WGS sequence"/>
</dbReference>
<dbReference type="InterPro" id="IPR050471">
    <property type="entry name" value="AB_hydrolase"/>
</dbReference>
<dbReference type="PANTHER" id="PTHR43433:SF5">
    <property type="entry name" value="AB HYDROLASE-1 DOMAIN-CONTAINING PROTEIN"/>
    <property type="match status" value="1"/>
</dbReference>
<evidence type="ECO:0000259" key="1">
    <source>
        <dbReference type="Pfam" id="PF00561"/>
    </source>
</evidence>
<proteinExistence type="predicted"/>
<sequence>MNTAGWVVSCLCPREVRIINPNNDEVLTLPDGRQLAYVCVGDPVGVPVVWHSGTPQGAGFPPSIVKWVQQHPIWLIGYSRPGYGASTRKPGYRVVDAVADVLVLCEALGIGRFATMGGSGGGPYALACAAKMPDRVHRAAVFSSLAPYPADNLDYWAGMSPHNVQSMQMALADPDAFATFLREMWAGMSQMTPEDLMRSLDPSLLETHRDQIMEDAVWSMEHARHVLASGVEGWADDARALLHPWGFSLAEVAVPVTVVTGDADEMVPAAHAHWLAERLPQAQLRIYPQEGHVATAILHVPEILAELVAGD</sequence>
<dbReference type="AlphaFoldDB" id="A0A2T2WKI1"/>
<keyword evidence="2" id="KW-0378">Hydrolase</keyword>